<accession>A0ABR4WFI4</accession>
<proteinExistence type="predicted"/>
<protein>
    <submittedName>
        <fullName evidence="1">Uncharacterized protein</fullName>
    </submittedName>
</protein>
<keyword evidence="2" id="KW-1185">Reference proteome</keyword>
<name>A0ABR4WFI4_9GAMM</name>
<dbReference type="RefSeq" id="WP_156964831.1">
    <property type="nucleotide sequence ID" value="NZ_ARXU01000003.1"/>
</dbReference>
<sequence>MPSKYIPFMFVALWLLLSIIYPQTGKTDSMVPLNDSELQSVTGGDAIQLTLRLRNNVGEDNAPDTACGGTPDPCRLGLEFVAREGNWLVLKEFYGSLAIEDVRLEGAYLSNSGSSYRDLSRFEDADGNCLLSPCNPDGLPAIQLDYPFAKGPGEYQDMHTFLNIGRMAVEVDDGATPGFMLDNNPGSALAFRMSDSASANGDMQMRFDGRAFLYGF</sequence>
<evidence type="ECO:0000313" key="2">
    <source>
        <dbReference type="Proteomes" id="UP000029443"/>
    </source>
</evidence>
<dbReference type="Proteomes" id="UP000029443">
    <property type="component" value="Unassembled WGS sequence"/>
</dbReference>
<dbReference type="EMBL" id="ARXU01000003">
    <property type="protein sequence ID" value="KGD61767.1"/>
    <property type="molecule type" value="Genomic_DNA"/>
</dbReference>
<evidence type="ECO:0000313" key="1">
    <source>
        <dbReference type="EMBL" id="KGD61767.1"/>
    </source>
</evidence>
<organism evidence="1 2">
    <name type="scientific">Alcanivorax jadensis T9</name>
    <dbReference type="NCBI Taxonomy" id="1177181"/>
    <lineage>
        <taxon>Bacteria</taxon>
        <taxon>Pseudomonadati</taxon>
        <taxon>Pseudomonadota</taxon>
        <taxon>Gammaproteobacteria</taxon>
        <taxon>Oceanospirillales</taxon>
        <taxon>Alcanivoracaceae</taxon>
        <taxon>Alcanivorax</taxon>
    </lineage>
</organism>
<reference evidence="1 2" key="1">
    <citation type="submission" date="2012-09" db="EMBL/GenBank/DDBJ databases">
        <title>Genome Sequence of alkane-degrading Bacterium Alcanivorax jadensis T9.</title>
        <authorList>
            <person name="Lai Q."/>
            <person name="Shao Z."/>
        </authorList>
    </citation>
    <scope>NUCLEOTIDE SEQUENCE [LARGE SCALE GENOMIC DNA]</scope>
    <source>
        <strain evidence="1 2">T9</strain>
    </source>
</reference>
<comment type="caution">
    <text evidence="1">The sequence shown here is derived from an EMBL/GenBank/DDBJ whole genome shotgun (WGS) entry which is preliminary data.</text>
</comment>
<gene>
    <name evidence="1" type="ORF">T9A_00976</name>
</gene>